<reference evidence="1" key="1">
    <citation type="submission" date="2021-01" db="EMBL/GenBank/DDBJ databases">
        <authorList>
            <person name="Corre E."/>
            <person name="Pelletier E."/>
            <person name="Niang G."/>
            <person name="Scheremetjew M."/>
            <person name="Finn R."/>
            <person name="Kale V."/>
            <person name="Holt S."/>
            <person name="Cochrane G."/>
            <person name="Meng A."/>
            <person name="Brown T."/>
            <person name="Cohen L."/>
        </authorList>
    </citation>
    <scope>NUCLEOTIDE SEQUENCE</scope>
    <source>
        <strain evidence="1">CCCM811</strain>
    </source>
</reference>
<evidence type="ECO:0000313" key="1">
    <source>
        <dbReference type="EMBL" id="CAE0672682.1"/>
    </source>
</evidence>
<protein>
    <submittedName>
        <fullName evidence="1">Uncharacterized protein</fullName>
    </submittedName>
</protein>
<proteinExistence type="predicted"/>
<dbReference type="AlphaFoldDB" id="A0A7S3Z5T8"/>
<name>A0A7S3Z5T8_9EUKA</name>
<dbReference type="EMBL" id="HBIV01034105">
    <property type="protein sequence ID" value="CAE0672682.1"/>
    <property type="molecule type" value="Transcribed_RNA"/>
</dbReference>
<sequence>MPKNPYAIQASCAPPANAVLENGRHLSEKMGNVDAVKKEVCDSLEEVGICAPPYTSNACADLHGCFQQDTLQRTCYHKDQASALHGLSFSYAELFGEDAKLRIEPDLLQNHAELLKTTVKKVRDQGVNTKVLVQARTNIVRWTISKMVHSARVEGRTSHRFTVHDDGTTTIDAPEELFPAVASRVAQLI</sequence>
<organism evidence="1">
    <name type="scientific">Lotharella globosa</name>
    <dbReference type="NCBI Taxonomy" id="91324"/>
    <lineage>
        <taxon>Eukaryota</taxon>
        <taxon>Sar</taxon>
        <taxon>Rhizaria</taxon>
        <taxon>Cercozoa</taxon>
        <taxon>Chlorarachniophyceae</taxon>
        <taxon>Lotharella</taxon>
    </lineage>
</organism>
<accession>A0A7S3Z5T8</accession>
<gene>
    <name evidence="1" type="ORF">LGLO00237_LOCUS24333</name>
</gene>